<sequence>MSNRSQYKAMMEGVHAPAELLARAKGIPMEKKSTQRTMTMRIAAATCAAVLGVFAVTNGVCYAATGETWVEKVTVFVNGQEQEVDMTFSQEGDATVAEMTVETDEGGSLVVSVDGDMVKSDGYQLSVNEGASGSFQVHGDDGASVLEGEDGTVLLAVDGVDPIDITSQLAHSGIAKGSFEKNGETYSYEVSGQSGNYNVSLGVGNSAAEL</sequence>
<accession>A0A7W5D2H4</accession>
<gene>
    <name evidence="1" type="ORF">FHR31_001520</name>
</gene>
<dbReference type="RefSeq" id="WP_161555353.1">
    <property type="nucleotide sequence ID" value="NZ_CANPEU010000007.1"/>
</dbReference>
<comment type="caution">
    <text evidence="1">The sequence shown here is derived from an EMBL/GenBank/DDBJ whole genome shotgun (WGS) entry which is preliminary data.</text>
</comment>
<dbReference type="AlphaFoldDB" id="A0A7W5D2H4"/>
<evidence type="ECO:0000313" key="1">
    <source>
        <dbReference type="EMBL" id="MBB3171694.1"/>
    </source>
</evidence>
<proteinExistence type="predicted"/>
<name>A0A7W5D2H4_9ACTN</name>
<organism evidence="1 2">
    <name type="scientific">Parvibacter caecicola</name>
    <dbReference type="NCBI Taxonomy" id="747645"/>
    <lineage>
        <taxon>Bacteria</taxon>
        <taxon>Bacillati</taxon>
        <taxon>Actinomycetota</taxon>
        <taxon>Coriobacteriia</taxon>
        <taxon>Coriobacteriales</taxon>
        <taxon>Coriobacteriaceae</taxon>
        <taxon>Parvibacter</taxon>
    </lineage>
</organism>
<evidence type="ECO:0000313" key="2">
    <source>
        <dbReference type="Proteomes" id="UP000530850"/>
    </source>
</evidence>
<dbReference type="EMBL" id="JACHYA010000005">
    <property type="protein sequence ID" value="MBB3171694.1"/>
    <property type="molecule type" value="Genomic_DNA"/>
</dbReference>
<dbReference type="Proteomes" id="UP000530850">
    <property type="component" value="Unassembled WGS sequence"/>
</dbReference>
<protein>
    <submittedName>
        <fullName evidence="1">Uncharacterized protein</fullName>
    </submittedName>
</protein>
<dbReference type="GeneID" id="93357474"/>
<reference evidence="1 2" key="1">
    <citation type="submission" date="2020-08" db="EMBL/GenBank/DDBJ databases">
        <title>Sequencing the genomes of 1000 actinobacteria strains.</title>
        <authorList>
            <person name="Klenk H.-P."/>
        </authorList>
    </citation>
    <scope>NUCLEOTIDE SEQUENCE [LARGE SCALE GENOMIC DNA]</scope>
    <source>
        <strain evidence="1 2">DSM 22242</strain>
    </source>
</reference>